<dbReference type="AlphaFoldDB" id="A0A1I7ZH03"/>
<evidence type="ECO:0000259" key="9">
    <source>
        <dbReference type="PROSITE" id="PS50023"/>
    </source>
</evidence>
<keyword evidence="3 8" id="KW-0862">Zinc</keyword>
<dbReference type="GO" id="GO:0046872">
    <property type="term" value="F:metal ion binding"/>
    <property type="evidence" value="ECO:0007669"/>
    <property type="project" value="UniProtKB-KW"/>
</dbReference>
<dbReference type="PROSITE" id="PS50023">
    <property type="entry name" value="LIM_DOMAIN_2"/>
    <property type="match status" value="1"/>
</dbReference>
<feature type="domain" description="LIM zinc-binding" evidence="9">
    <location>
        <begin position="2"/>
        <end position="64"/>
    </location>
</feature>
<dbReference type="WBParaSite" id="L893_g26234.t1">
    <property type="protein sequence ID" value="L893_g26234.t1"/>
    <property type="gene ID" value="L893_g26234"/>
</dbReference>
<evidence type="ECO:0000256" key="5">
    <source>
        <dbReference type="ARBA" id="ARBA00023038"/>
    </source>
</evidence>
<dbReference type="SUPFAM" id="SSF57716">
    <property type="entry name" value="Glucocorticoid receptor-like (DNA-binding domain)"/>
    <property type="match status" value="2"/>
</dbReference>
<proteinExistence type="predicted"/>
<dbReference type="InterPro" id="IPR001781">
    <property type="entry name" value="Znf_LIM"/>
</dbReference>
<dbReference type="Gene3D" id="2.10.110.10">
    <property type="entry name" value="Cysteine Rich Protein"/>
    <property type="match status" value="1"/>
</dbReference>
<keyword evidence="4" id="KW-0007">Acetylation</keyword>
<dbReference type="Pfam" id="PF00412">
    <property type="entry name" value="LIM"/>
    <property type="match status" value="1"/>
</dbReference>
<reference evidence="11" key="1">
    <citation type="submission" date="2016-11" db="UniProtKB">
        <authorList>
            <consortium name="WormBaseParasite"/>
        </authorList>
    </citation>
    <scope>IDENTIFICATION</scope>
</reference>
<evidence type="ECO:0000256" key="6">
    <source>
        <dbReference type="ARBA" id="ARBA00055254"/>
    </source>
</evidence>
<dbReference type="FunFam" id="2.10.110.10:FF:000054">
    <property type="entry name" value="Cysteine-rich protein 1"/>
    <property type="match status" value="1"/>
</dbReference>
<evidence type="ECO:0000313" key="11">
    <source>
        <dbReference type="WBParaSite" id="L893_g26234.t1"/>
    </source>
</evidence>
<protein>
    <recommendedName>
        <fullName evidence="7">Cysteine-rich protein 1</fullName>
    </recommendedName>
</protein>
<name>A0A1I7ZH03_9BILA</name>
<accession>A0A1I7ZH03</accession>
<evidence type="ECO:0000256" key="7">
    <source>
        <dbReference type="ARBA" id="ARBA00072537"/>
    </source>
</evidence>
<keyword evidence="2 8" id="KW-0479">Metal-binding</keyword>
<dbReference type="PANTHER" id="PTHR46074:SF5">
    <property type="entry name" value="LIM DOMAIN-CONTAINING PROTEIN C"/>
    <property type="match status" value="1"/>
</dbReference>
<comment type="function">
    <text evidence="6">Seems to have a role in zinc absorption and may function as an intracellular zinc transport protein.</text>
</comment>
<evidence type="ECO:0000256" key="4">
    <source>
        <dbReference type="ARBA" id="ARBA00022990"/>
    </source>
</evidence>
<sequence length="82" mass="9448">MSDCARCKQQVYVTERVFAHGKDWHRHCLRCVNEYCNGDLITGPLVERNGQPYCVRCYRQMFGPKPYGRSQSSDVLSATESN</sequence>
<dbReference type="PANTHER" id="PTHR46074">
    <property type="entry name" value="CYSTEINE-RICH PROTEIN CRIP FAMILY MEMBER"/>
    <property type="match status" value="1"/>
</dbReference>
<keyword evidence="10" id="KW-1185">Reference proteome</keyword>
<evidence type="ECO:0000256" key="2">
    <source>
        <dbReference type="ARBA" id="ARBA00022723"/>
    </source>
</evidence>
<keyword evidence="5 8" id="KW-0440">LIM domain</keyword>
<evidence type="ECO:0000256" key="3">
    <source>
        <dbReference type="ARBA" id="ARBA00022833"/>
    </source>
</evidence>
<organism evidence="10 11">
    <name type="scientific">Steinernema glaseri</name>
    <dbReference type="NCBI Taxonomy" id="37863"/>
    <lineage>
        <taxon>Eukaryota</taxon>
        <taxon>Metazoa</taxon>
        <taxon>Ecdysozoa</taxon>
        <taxon>Nematoda</taxon>
        <taxon>Chromadorea</taxon>
        <taxon>Rhabditida</taxon>
        <taxon>Tylenchina</taxon>
        <taxon>Panagrolaimomorpha</taxon>
        <taxon>Strongyloidoidea</taxon>
        <taxon>Steinernematidae</taxon>
        <taxon>Steinernema</taxon>
    </lineage>
</organism>
<keyword evidence="1" id="KW-0488">Methylation</keyword>
<dbReference type="Proteomes" id="UP000095287">
    <property type="component" value="Unplaced"/>
</dbReference>
<dbReference type="CDD" id="cd09401">
    <property type="entry name" value="LIM_TLP_like"/>
    <property type="match status" value="1"/>
</dbReference>
<dbReference type="SMART" id="SM00132">
    <property type="entry name" value="LIM"/>
    <property type="match status" value="1"/>
</dbReference>
<evidence type="ECO:0000256" key="1">
    <source>
        <dbReference type="ARBA" id="ARBA00022481"/>
    </source>
</evidence>
<evidence type="ECO:0000256" key="8">
    <source>
        <dbReference type="PROSITE-ProRule" id="PRU00125"/>
    </source>
</evidence>
<evidence type="ECO:0000313" key="10">
    <source>
        <dbReference type="Proteomes" id="UP000095287"/>
    </source>
</evidence>